<evidence type="ECO:0000259" key="1">
    <source>
        <dbReference type="Pfam" id="PF00857"/>
    </source>
</evidence>
<dbReference type="Pfam" id="PF00857">
    <property type="entry name" value="Isochorismatase"/>
    <property type="match status" value="1"/>
</dbReference>
<dbReference type="PANTHER" id="PTHR14119:SF3">
    <property type="entry name" value="ISOCHORISMATASE DOMAIN-CONTAINING PROTEIN 2"/>
    <property type="match status" value="1"/>
</dbReference>
<evidence type="ECO:0000313" key="2">
    <source>
        <dbReference type="EMBL" id="MDT0582039.1"/>
    </source>
</evidence>
<dbReference type="AlphaFoldDB" id="A0AAW8QZ27"/>
<organism evidence="2 3">
    <name type="scientific">Brumicola blandensis</name>
    <dbReference type="NCBI Taxonomy" id="3075611"/>
    <lineage>
        <taxon>Bacteria</taxon>
        <taxon>Pseudomonadati</taxon>
        <taxon>Pseudomonadota</taxon>
        <taxon>Gammaproteobacteria</taxon>
        <taxon>Alteromonadales</taxon>
        <taxon>Alteromonadaceae</taxon>
        <taxon>Brumicola</taxon>
    </lineage>
</organism>
<dbReference type="InterPro" id="IPR000868">
    <property type="entry name" value="Isochorismatase-like_dom"/>
</dbReference>
<dbReference type="EMBL" id="JAVRIE010000002">
    <property type="protein sequence ID" value="MDT0582039.1"/>
    <property type="molecule type" value="Genomic_DNA"/>
</dbReference>
<evidence type="ECO:0000313" key="3">
    <source>
        <dbReference type="Proteomes" id="UP001249020"/>
    </source>
</evidence>
<sequence length="184" mass="20309">MLQPESTGVIFVDIQGKLAELIEQAEPFISNTVALFKGAQDLHMKTLVLEQMPDKLGHTASALSDCFSSEQQIIAKHHFNACHEAEFVTQLQDPSISDWLVCGIEAHICVYQTITGLLESDLATPRSIHLVCDAIGSRNLNNKAIAIQKLNALGVQLSSTEMCLYELLKDAQNPAFKRILSYIK</sequence>
<keyword evidence="3" id="KW-1185">Reference proteome</keyword>
<dbReference type="Gene3D" id="3.40.50.850">
    <property type="entry name" value="Isochorismatase-like"/>
    <property type="match status" value="1"/>
</dbReference>
<proteinExistence type="predicted"/>
<name>A0AAW8QZ27_9ALTE</name>
<accession>A0AAW8QZ27</accession>
<dbReference type="SUPFAM" id="SSF52499">
    <property type="entry name" value="Isochorismatase-like hydrolases"/>
    <property type="match status" value="1"/>
</dbReference>
<dbReference type="PANTHER" id="PTHR14119">
    <property type="entry name" value="HYDROLASE"/>
    <property type="match status" value="1"/>
</dbReference>
<dbReference type="InterPro" id="IPR050993">
    <property type="entry name" value="Isochorismatase_domain"/>
</dbReference>
<dbReference type="RefSeq" id="WP_311360827.1">
    <property type="nucleotide sequence ID" value="NZ_JAVRIE010000002.1"/>
</dbReference>
<gene>
    <name evidence="2" type="ORF">RM544_05785</name>
</gene>
<protein>
    <submittedName>
        <fullName evidence="2">Isochorismatase family protein</fullName>
    </submittedName>
</protein>
<dbReference type="InterPro" id="IPR036380">
    <property type="entry name" value="Isochorismatase-like_sf"/>
</dbReference>
<comment type="caution">
    <text evidence="2">The sequence shown here is derived from an EMBL/GenBank/DDBJ whole genome shotgun (WGS) entry which is preliminary data.</text>
</comment>
<reference evidence="2 3" key="1">
    <citation type="submission" date="2023-09" db="EMBL/GenBank/DDBJ databases">
        <authorList>
            <person name="Rey-Velasco X."/>
        </authorList>
    </citation>
    <scope>NUCLEOTIDE SEQUENCE [LARGE SCALE GENOMIC DNA]</scope>
    <source>
        <strain evidence="2 3">W409</strain>
    </source>
</reference>
<dbReference type="Proteomes" id="UP001249020">
    <property type="component" value="Unassembled WGS sequence"/>
</dbReference>
<feature type="domain" description="Isochorismatase-like" evidence="1">
    <location>
        <begin position="8"/>
        <end position="161"/>
    </location>
</feature>